<protein>
    <submittedName>
        <fullName evidence="1">5898_t:CDS:1</fullName>
    </submittedName>
</protein>
<accession>A0A9W4SW50</accession>
<dbReference type="Proteomes" id="UP001153678">
    <property type="component" value="Unassembled WGS sequence"/>
</dbReference>
<comment type="caution">
    <text evidence="1">The sequence shown here is derived from an EMBL/GenBank/DDBJ whole genome shotgun (WGS) entry which is preliminary data.</text>
</comment>
<evidence type="ECO:0000313" key="1">
    <source>
        <dbReference type="EMBL" id="CAI2182844.1"/>
    </source>
</evidence>
<dbReference type="EMBL" id="CAMKVN010002851">
    <property type="protein sequence ID" value="CAI2182844.1"/>
    <property type="molecule type" value="Genomic_DNA"/>
</dbReference>
<sequence length="97" mass="11007">MAKTSKTSSPELAKYTEEINESLKDDHKEQVEVLIPIRPTGKLEKAGILITSSKLRKISGDHASRIHGGRNDSYCQYLRKLACRQVVDHHESVERYS</sequence>
<gene>
    <name evidence="1" type="ORF">FWILDA_LOCUS10781</name>
</gene>
<reference evidence="1" key="1">
    <citation type="submission" date="2022-08" db="EMBL/GenBank/DDBJ databases">
        <authorList>
            <person name="Kallberg Y."/>
            <person name="Tangrot J."/>
            <person name="Rosling A."/>
        </authorList>
    </citation>
    <scope>NUCLEOTIDE SEQUENCE</scope>
    <source>
        <strain evidence="1">Wild A</strain>
    </source>
</reference>
<proteinExistence type="predicted"/>
<dbReference type="OrthoDB" id="2422354at2759"/>
<name>A0A9W4SW50_9GLOM</name>
<feature type="non-terminal residue" evidence="1">
    <location>
        <position position="1"/>
    </location>
</feature>
<keyword evidence="2" id="KW-1185">Reference proteome</keyword>
<evidence type="ECO:0000313" key="2">
    <source>
        <dbReference type="Proteomes" id="UP001153678"/>
    </source>
</evidence>
<organism evidence="1 2">
    <name type="scientific">Funneliformis geosporum</name>
    <dbReference type="NCBI Taxonomy" id="1117311"/>
    <lineage>
        <taxon>Eukaryota</taxon>
        <taxon>Fungi</taxon>
        <taxon>Fungi incertae sedis</taxon>
        <taxon>Mucoromycota</taxon>
        <taxon>Glomeromycotina</taxon>
        <taxon>Glomeromycetes</taxon>
        <taxon>Glomerales</taxon>
        <taxon>Glomeraceae</taxon>
        <taxon>Funneliformis</taxon>
    </lineage>
</organism>
<dbReference type="AlphaFoldDB" id="A0A9W4SW50"/>